<accession>A0A3A1YXV5</accession>
<organism evidence="1 2">
    <name type="scientific">Neopusillimonas maritima</name>
    <dbReference type="NCBI Taxonomy" id="2026239"/>
    <lineage>
        <taxon>Bacteria</taxon>
        <taxon>Pseudomonadati</taxon>
        <taxon>Pseudomonadota</taxon>
        <taxon>Betaproteobacteria</taxon>
        <taxon>Burkholderiales</taxon>
        <taxon>Alcaligenaceae</taxon>
        <taxon>Neopusillimonas</taxon>
    </lineage>
</organism>
<proteinExistence type="predicted"/>
<protein>
    <recommendedName>
        <fullName evidence="3">DUF2946 domain-containing protein</fullName>
    </recommendedName>
</protein>
<gene>
    <name evidence="1" type="ORF">CJP73_00690</name>
</gene>
<dbReference type="Proteomes" id="UP000266206">
    <property type="component" value="Unassembled WGS sequence"/>
</dbReference>
<dbReference type="EMBL" id="NQYH01000001">
    <property type="protein sequence ID" value="RIY41998.1"/>
    <property type="molecule type" value="Genomic_DNA"/>
</dbReference>
<dbReference type="InterPro" id="IPR021332">
    <property type="entry name" value="DUF2944"/>
</dbReference>
<dbReference type="OrthoDB" id="7057642at2"/>
<evidence type="ECO:0000313" key="1">
    <source>
        <dbReference type="EMBL" id="RIY41998.1"/>
    </source>
</evidence>
<evidence type="ECO:0000313" key="2">
    <source>
        <dbReference type="Proteomes" id="UP000266206"/>
    </source>
</evidence>
<dbReference type="RefSeq" id="WP_119515223.1">
    <property type="nucleotide sequence ID" value="NZ_NQYH01000001.1"/>
</dbReference>
<comment type="caution">
    <text evidence="1">The sequence shown here is derived from an EMBL/GenBank/DDBJ whole genome shotgun (WGS) entry which is preliminary data.</text>
</comment>
<reference evidence="1 2" key="1">
    <citation type="submission" date="2017-08" db="EMBL/GenBank/DDBJ databases">
        <title>Pusillimonas indicus sp. nov., a member of the family Alcaligenaceae isolated from surface seawater.</title>
        <authorList>
            <person name="Li J."/>
        </authorList>
    </citation>
    <scope>NUCLEOTIDE SEQUENCE [LARGE SCALE GENOMIC DNA]</scope>
    <source>
        <strain evidence="1 2">L52-1-41</strain>
    </source>
</reference>
<sequence length="204" mass="22716">MDKRVLEAMARWPSVPDVYGWLSLTETGKWRLHPKGDATQADTPGESITNAQIIGFINRNYTHCDNGQWYFQNGPQKVYVRLDAAPYIFHTNETGALTTHTQQAVQRILAWWLDDAGKLYAQTEHGPGLIAGRDTLAVLEQLHTADGQRLTDCPERIPQDTSTTLLLSSALQSVAENTVPLRYCPAPRLEAQLGFVRLPALGYA</sequence>
<name>A0A3A1YXV5_9BURK</name>
<evidence type="ECO:0008006" key="3">
    <source>
        <dbReference type="Google" id="ProtNLM"/>
    </source>
</evidence>
<dbReference type="AlphaFoldDB" id="A0A3A1YXV5"/>
<dbReference type="Pfam" id="PF11161">
    <property type="entry name" value="DUF2944"/>
    <property type="match status" value="1"/>
</dbReference>